<reference evidence="1" key="1">
    <citation type="submission" date="2020-11" db="EMBL/GenBank/DDBJ databases">
        <authorList>
            <person name="Koelle M."/>
            <person name="Horta M.A.C."/>
            <person name="Nowrousian M."/>
            <person name="Ohm R.A."/>
            <person name="Benz P."/>
            <person name="Pilgard A."/>
        </authorList>
    </citation>
    <scope>NUCLEOTIDE SEQUENCE</scope>
    <source>
        <strain evidence="1">FPRL280</strain>
    </source>
</reference>
<dbReference type="EMBL" id="JADOXO010000047">
    <property type="protein sequence ID" value="KAF9817074.1"/>
    <property type="molecule type" value="Genomic_DNA"/>
</dbReference>
<evidence type="ECO:0000313" key="1">
    <source>
        <dbReference type="EMBL" id="KAF9817074.1"/>
    </source>
</evidence>
<reference evidence="1" key="2">
    <citation type="journal article" name="Front. Microbiol.">
        <title>Degradative Capacity of Two Strains of Rhodonia placenta: From Phenotype to Genotype.</title>
        <authorList>
            <person name="Kolle M."/>
            <person name="Horta M.A.C."/>
            <person name="Nowrousian M."/>
            <person name="Ohm R.A."/>
            <person name="Benz J.P."/>
            <person name="Pilgard A."/>
        </authorList>
    </citation>
    <scope>NUCLEOTIDE SEQUENCE</scope>
    <source>
        <strain evidence="1">FPRL280</strain>
    </source>
</reference>
<gene>
    <name evidence="1" type="ORF">IEO21_03656</name>
</gene>
<comment type="caution">
    <text evidence="1">The sequence shown here is derived from an EMBL/GenBank/DDBJ whole genome shotgun (WGS) entry which is preliminary data.</text>
</comment>
<dbReference type="Proteomes" id="UP000639403">
    <property type="component" value="Unassembled WGS sequence"/>
</dbReference>
<dbReference type="AlphaFoldDB" id="A0A8H7P5E4"/>
<proteinExistence type="predicted"/>
<organism evidence="1 2">
    <name type="scientific">Rhodonia placenta</name>
    <dbReference type="NCBI Taxonomy" id="104341"/>
    <lineage>
        <taxon>Eukaryota</taxon>
        <taxon>Fungi</taxon>
        <taxon>Dikarya</taxon>
        <taxon>Basidiomycota</taxon>
        <taxon>Agaricomycotina</taxon>
        <taxon>Agaricomycetes</taxon>
        <taxon>Polyporales</taxon>
        <taxon>Adustoporiaceae</taxon>
        <taxon>Rhodonia</taxon>
    </lineage>
</organism>
<protein>
    <submittedName>
        <fullName evidence="1">Uncharacterized protein</fullName>
    </submittedName>
</protein>
<sequence>MSHEAQIAKLQQDHTYALESLQMQYREMHAHCVREVEVAQTTIATQAHDINGLQRALDAITMERDNATALLQTRTEELRGADAYFSKTDSVPEAQTAALIADNCAPHLGQNVSQQGAHDQATVQRMAGVIGEKMTGVLQPTPGREDPISIQLALQACLVAHTRHIIQKWGPGASETNRSLQSAWESLYHAETQTVAGRWRALTRRYLKRGIAADGIALSGSYTSRLATDCAVILEIAGMPRDLRDGIEAKCSSRLSKIVDLALGLQTAIGEDVITCELEILTAKDGAQYDPGSMEDEYRRPGDASEASRVLCVIGMGLSRREKVVGRGGNARWYDSILLKSKVTSDIILDQL</sequence>
<evidence type="ECO:0000313" key="2">
    <source>
        <dbReference type="Proteomes" id="UP000639403"/>
    </source>
</evidence>
<name>A0A8H7P5E4_9APHY</name>
<accession>A0A8H7P5E4</accession>